<dbReference type="SUPFAM" id="SSF48403">
    <property type="entry name" value="Ankyrin repeat"/>
    <property type="match status" value="1"/>
</dbReference>
<protein>
    <recommendedName>
        <fullName evidence="9">PGG domain-containing protein</fullName>
    </recommendedName>
</protein>
<comment type="subcellular location">
    <subcellularLocation>
        <location evidence="1">Membrane</location>
        <topology evidence="1">Multi-pass membrane protein</topology>
    </subcellularLocation>
</comment>
<dbReference type="SMART" id="SM00248">
    <property type="entry name" value="ANK"/>
    <property type="match status" value="6"/>
</dbReference>
<comment type="caution">
    <text evidence="10">The sequence shown here is derived from an EMBL/GenBank/DDBJ whole genome shotgun (WGS) entry which is preliminary data.</text>
</comment>
<keyword evidence="3" id="KW-0677">Repeat</keyword>
<dbReference type="PANTHER" id="PTHR24186">
    <property type="entry name" value="PROTEIN PHOSPHATASE 1 REGULATORY SUBUNIT"/>
    <property type="match status" value="1"/>
</dbReference>
<dbReference type="AlphaFoldDB" id="A0ABD3BDZ4"/>
<organism evidence="10 11">
    <name type="scientific">Castilleja foliolosa</name>
    <dbReference type="NCBI Taxonomy" id="1961234"/>
    <lineage>
        <taxon>Eukaryota</taxon>
        <taxon>Viridiplantae</taxon>
        <taxon>Streptophyta</taxon>
        <taxon>Embryophyta</taxon>
        <taxon>Tracheophyta</taxon>
        <taxon>Spermatophyta</taxon>
        <taxon>Magnoliopsida</taxon>
        <taxon>eudicotyledons</taxon>
        <taxon>Gunneridae</taxon>
        <taxon>Pentapetalae</taxon>
        <taxon>asterids</taxon>
        <taxon>lamiids</taxon>
        <taxon>Lamiales</taxon>
        <taxon>Orobanchaceae</taxon>
        <taxon>Pedicularideae</taxon>
        <taxon>Castillejinae</taxon>
        <taxon>Castilleja</taxon>
    </lineage>
</organism>
<dbReference type="InterPro" id="IPR002110">
    <property type="entry name" value="Ankyrin_rpt"/>
</dbReference>
<feature type="transmembrane region" description="Helical" evidence="8">
    <location>
        <begin position="329"/>
        <end position="347"/>
    </location>
</feature>
<evidence type="ECO:0000256" key="1">
    <source>
        <dbReference type="ARBA" id="ARBA00004141"/>
    </source>
</evidence>
<name>A0ABD3BDZ4_9LAMI</name>
<proteinExistence type="predicted"/>
<accession>A0ABD3BDZ4</accession>
<evidence type="ECO:0000256" key="6">
    <source>
        <dbReference type="ARBA" id="ARBA00023136"/>
    </source>
</evidence>
<evidence type="ECO:0000259" key="9">
    <source>
        <dbReference type="Pfam" id="PF13962"/>
    </source>
</evidence>
<keyword evidence="11" id="KW-1185">Reference proteome</keyword>
<dbReference type="GO" id="GO:0016020">
    <property type="term" value="C:membrane"/>
    <property type="evidence" value="ECO:0007669"/>
    <property type="project" value="UniProtKB-SubCell"/>
</dbReference>
<evidence type="ECO:0000256" key="7">
    <source>
        <dbReference type="PROSITE-ProRule" id="PRU00023"/>
    </source>
</evidence>
<dbReference type="EMBL" id="JAVIJP010000100">
    <property type="protein sequence ID" value="KAL3615502.1"/>
    <property type="molecule type" value="Genomic_DNA"/>
</dbReference>
<gene>
    <name evidence="10" type="ORF">CASFOL_041163</name>
</gene>
<dbReference type="InterPro" id="IPR036770">
    <property type="entry name" value="Ankyrin_rpt-contain_sf"/>
</dbReference>
<feature type="repeat" description="ANK" evidence="7">
    <location>
        <begin position="61"/>
        <end position="83"/>
    </location>
</feature>
<evidence type="ECO:0000313" key="10">
    <source>
        <dbReference type="EMBL" id="KAL3615502.1"/>
    </source>
</evidence>
<evidence type="ECO:0000256" key="3">
    <source>
        <dbReference type="ARBA" id="ARBA00022737"/>
    </source>
</evidence>
<feature type="domain" description="PGG" evidence="9">
    <location>
        <begin position="326"/>
        <end position="431"/>
    </location>
</feature>
<dbReference type="Gene3D" id="1.25.40.20">
    <property type="entry name" value="Ankyrin repeat-containing domain"/>
    <property type="match status" value="2"/>
</dbReference>
<keyword evidence="4 8" id="KW-1133">Transmembrane helix</keyword>
<evidence type="ECO:0000256" key="2">
    <source>
        <dbReference type="ARBA" id="ARBA00022692"/>
    </source>
</evidence>
<evidence type="ECO:0000256" key="4">
    <source>
        <dbReference type="ARBA" id="ARBA00022989"/>
    </source>
</evidence>
<evidence type="ECO:0000256" key="8">
    <source>
        <dbReference type="SAM" id="Phobius"/>
    </source>
</evidence>
<dbReference type="InterPro" id="IPR026961">
    <property type="entry name" value="PGG_dom"/>
</dbReference>
<feature type="transmembrane region" description="Helical" evidence="8">
    <location>
        <begin position="419"/>
        <end position="439"/>
    </location>
</feature>
<dbReference type="Pfam" id="PF12796">
    <property type="entry name" value="Ank_2"/>
    <property type="match status" value="2"/>
</dbReference>
<keyword evidence="5 7" id="KW-0040">ANK repeat</keyword>
<dbReference type="PROSITE" id="PS50088">
    <property type="entry name" value="ANK_REPEAT"/>
    <property type="match status" value="3"/>
</dbReference>
<feature type="transmembrane region" description="Helical" evidence="8">
    <location>
        <begin position="388"/>
        <end position="407"/>
    </location>
</feature>
<evidence type="ECO:0000256" key="5">
    <source>
        <dbReference type="ARBA" id="ARBA00023043"/>
    </source>
</evidence>
<reference evidence="11" key="1">
    <citation type="journal article" date="2024" name="IScience">
        <title>Strigolactones Initiate the Formation of Haustorium-like Structures in Castilleja.</title>
        <authorList>
            <person name="Buerger M."/>
            <person name="Peterson D."/>
            <person name="Chory J."/>
        </authorList>
    </citation>
    <scope>NUCLEOTIDE SEQUENCE [LARGE SCALE GENOMIC DNA]</scope>
</reference>
<sequence length="485" mass="54077">MHATQLILICYNKQCQSTNMFSKNLTMDRSLIDAAKTGNVDKLHNLIKHDQFLLRAANLSDGDNPLHMACIGGHVDFVKQILNLNPVFAQELNRDGFSPLHIASATGDFEIVKEFLKLGGFICLVKGKEKRIPLHYAVVKGRIKVISELLSACSDSITEVTARRESCFHLAVKNNQFEAFKVLCEHIVVLSDKEYVLNMKDEQGNTILHLAASTKQYEVLDLLLDENFTCKSKLELNTLNKNGLTPLDVLVSEGGDSDIEEMLRLSGGVVTNRETRLFPQTPQNPIQDLLDSHNQLSGQEQRMHRRPSKILQDYFKYDMTKDSPGKARNTLLVIAVLIVTATYQAVLSPPGGVWQDDYWPDVKNKTSSSGSLRAHTAGQSVMGTHNPVAYGLFLVFNSIGFFMSLHMMNFLTLGLPLKFELRVALFALISTYDTCMVAITPSGGISVCFIVLSIVMPGMMPMLTKVVRDFKKGRRCGWTIFRGSV</sequence>
<evidence type="ECO:0000313" key="11">
    <source>
        <dbReference type="Proteomes" id="UP001632038"/>
    </source>
</evidence>
<keyword evidence="2 8" id="KW-0812">Transmembrane</keyword>
<dbReference type="PROSITE" id="PS50297">
    <property type="entry name" value="ANK_REP_REGION"/>
    <property type="match status" value="3"/>
</dbReference>
<feature type="transmembrane region" description="Helical" evidence="8">
    <location>
        <begin position="445"/>
        <end position="464"/>
    </location>
</feature>
<dbReference type="PANTHER" id="PTHR24186:SF56">
    <property type="entry name" value="PGG DOMAIN-CONTAINING PROTEIN"/>
    <property type="match status" value="1"/>
</dbReference>
<dbReference type="Pfam" id="PF13962">
    <property type="entry name" value="PGG"/>
    <property type="match status" value="1"/>
</dbReference>
<feature type="repeat" description="ANK" evidence="7">
    <location>
        <begin position="95"/>
        <end position="119"/>
    </location>
</feature>
<keyword evidence="6 8" id="KW-0472">Membrane</keyword>
<dbReference type="Proteomes" id="UP001632038">
    <property type="component" value="Unassembled WGS sequence"/>
</dbReference>
<feature type="repeat" description="ANK" evidence="7">
    <location>
        <begin position="203"/>
        <end position="225"/>
    </location>
</feature>